<dbReference type="SUPFAM" id="SSF75304">
    <property type="entry name" value="Amidase signature (AS) enzymes"/>
    <property type="match status" value="1"/>
</dbReference>
<dbReference type="PANTHER" id="PTHR43372">
    <property type="entry name" value="FATTY-ACID AMIDE HYDROLASE"/>
    <property type="match status" value="1"/>
</dbReference>
<feature type="domain" description="Amidase" evidence="2">
    <location>
        <begin position="77"/>
        <end position="523"/>
    </location>
</feature>
<dbReference type="GO" id="GO:0012505">
    <property type="term" value="C:endomembrane system"/>
    <property type="evidence" value="ECO:0007669"/>
    <property type="project" value="TreeGrafter"/>
</dbReference>
<protein>
    <recommendedName>
        <fullName evidence="2">Amidase domain-containing protein</fullName>
    </recommendedName>
</protein>
<evidence type="ECO:0000313" key="3">
    <source>
        <dbReference type="EMBL" id="KAG8196359.1"/>
    </source>
</evidence>
<dbReference type="Pfam" id="PF01425">
    <property type="entry name" value="Amidase"/>
    <property type="match status" value="1"/>
</dbReference>
<reference evidence="3 4" key="1">
    <citation type="journal article" date="2022" name="Nat. Ecol. Evol.">
        <title>A masculinizing supergene underlies an exaggerated male reproductive morph in a spider.</title>
        <authorList>
            <person name="Hendrickx F."/>
            <person name="De Corte Z."/>
            <person name="Sonet G."/>
            <person name="Van Belleghem S.M."/>
            <person name="Kostlbacher S."/>
            <person name="Vangestel C."/>
        </authorList>
    </citation>
    <scope>NUCLEOTIDE SEQUENCE [LARGE SCALE GENOMIC DNA]</scope>
    <source>
        <strain evidence="3">W744_W776</strain>
    </source>
</reference>
<feature type="active site" description="Charge relay system" evidence="1">
    <location>
        <position position="214"/>
    </location>
</feature>
<accession>A0AAV6VKD9</accession>
<gene>
    <name evidence="3" type="ORF">JTE90_009578</name>
</gene>
<evidence type="ECO:0000256" key="1">
    <source>
        <dbReference type="PIRSR" id="PIRSR001221-1"/>
    </source>
</evidence>
<dbReference type="Proteomes" id="UP000827092">
    <property type="component" value="Unassembled WGS sequence"/>
</dbReference>
<keyword evidence="4" id="KW-1185">Reference proteome</keyword>
<dbReference type="InterPro" id="IPR023631">
    <property type="entry name" value="Amidase_dom"/>
</dbReference>
<dbReference type="AlphaFoldDB" id="A0AAV6VKD9"/>
<dbReference type="Gene3D" id="3.90.1300.10">
    <property type="entry name" value="Amidase signature (AS) domain"/>
    <property type="match status" value="1"/>
</dbReference>
<feature type="active site" description="Acyl-ester intermediate" evidence="1">
    <location>
        <position position="238"/>
    </location>
</feature>
<dbReference type="PIRSF" id="PIRSF001221">
    <property type="entry name" value="Amidase_fungi"/>
    <property type="match status" value="1"/>
</dbReference>
<proteinExistence type="predicted"/>
<evidence type="ECO:0000259" key="2">
    <source>
        <dbReference type="Pfam" id="PF01425"/>
    </source>
</evidence>
<comment type="caution">
    <text evidence="3">The sequence shown here is derived from an EMBL/GenBank/DDBJ whole genome shotgun (WGS) entry which is preliminary data.</text>
</comment>
<dbReference type="InterPro" id="IPR052739">
    <property type="entry name" value="FAAH2"/>
</dbReference>
<sequence length="545" mass="60713">MTFLNVSLSGTVAGLWAEFIRIIVTIFRPWSDYVLDYFYGLVMGKTKPLPPITDPILLMSATELTERIRKKQLTSVEVVKAYVSRSKAVHPYINAAVDQRYENALRDAKAVDEFLASAQKSVEEIARDTPLLGVPFTCKESIGVKGMTQTSGLVRARGRVAKEDSPTAALYRKSGAIPLTVTDVPELCMWWESSNHLYGLTKNPYDNTRTVGGSSGGEGAIITSGGALFGIGNDIAGSIRMPSSFCGIYGHKPSRGVINNFGTYPFCHVKFSDEPDGSKEFVSTGPMCRYVQDVPLLFKILSDSDPKIQWNKQVDFRKVKLYYIEEFPGILHAATPDVKNSIKKAVKHFKDEYSIEATPLRMDELKMAFHVWEQKLLESSPVAFRDLMADKRPGQEDKTINLWLEFFKNLVGCSDHTMPAIFFGMVDKRDKDPFYHECLETFKTIQAKFAKIFNDQEDAILLVPTHPEPPPHYLMTIPMYPNIAYTCIFNILGFPSSQIPAGLSRGAPIGIQAISGQFKDHLTVATAVELDKVFGGWISPCSVDV</sequence>
<feature type="active site" description="Charge relay system" evidence="1">
    <location>
        <position position="139"/>
    </location>
</feature>
<name>A0AAV6VKD9_9ARAC</name>
<dbReference type="EMBL" id="JAFNEN010000071">
    <property type="protein sequence ID" value="KAG8196359.1"/>
    <property type="molecule type" value="Genomic_DNA"/>
</dbReference>
<evidence type="ECO:0000313" key="4">
    <source>
        <dbReference type="Proteomes" id="UP000827092"/>
    </source>
</evidence>
<organism evidence="3 4">
    <name type="scientific">Oedothorax gibbosus</name>
    <dbReference type="NCBI Taxonomy" id="931172"/>
    <lineage>
        <taxon>Eukaryota</taxon>
        <taxon>Metazoa</taxon>
        <taxon>Ecdysozoa</taxon>
        <taxon>Arthropoda</taxon>
        <taxon>Chelicerata</taxon>
        <taxon>Arachnida</taxon>
        <taxon>Araneae</taxon>
        <taxon>Araneomorphae</taxon>
        <taxon>Entelegynae</taxon>
        <taxon>Araneoidea</taxon>
        <taxon>Linyphiidae</taxon>
        <taxon>Erigoninae</taxon>
        <taxon>Oedothorax</taxon>
    </lineage>
</organism>
<dbReference type="PANTHER" id="PTHR43372:SF3">
    <property type="entry name" value="AT07710P-RELATED"/>
    <property type="match status" value="1"/>
</dbReference>
<dbReference type="InterPro" id="IPR036928">
    <property type="entry name" value="AS_sf"/>
</dbReference>